<comment type="caution">
    <text evidence="2">The sequence shown here is derived from an EMBL/GenBank/DDBJ whole genome shotgun (WGS) entry which is preliminary data.</text>
</comment>
<organism evidence="2 3">
    <name type="scientific">Candidatus Alectryocaccomicrobium excrementavium</name>
    <dbReference type="NCBI Taxonomy" id="2840668"/>
    <lineage>
        <taxon>Bacteria</taxon>
        <taxon>Bacillati</taxon>
        <taxon>Bacillota</taxon>
        <taxon>Clostridia</taxon>
        <taxon>Candidatus Alectryocaccomicrobium</taxon>
    </lineage>
</organism>
<accession>A0A9D1K624</accession>
<dbReference type="EMBL" id="DVJN01000159">
    <property type="protein sequence ID" value="HIS92921.1"/>
    <property type="molecule type" value="Genomic_DNA"/>
</dbReference>
<name>A0A9D1K624_9FIRM</name>
<dbReference type="GO" id="GO:0009294">
    <property type="term" value="P:DNA-mediated transformation"/>
    <property type="evidence" value="ECO:0007669"/>
    <property type="project" value="InterPro"/>
</dbReference>
<feature type="domain" description="Smf/DprA SLOG" evidence="1">
    <location>
        <begin position="98"/>
        <end position="298"/>
    </location>
</feature>
<evidence type="ECO:0000313" key="3">
    <source>
        <dbReference type="Proteomes" id="UP000824140"/>
    </source>
</evidence>
<dbReference type="Pfam" id="PF02481">
    <property type="entry name" value="DNA_processg_A"/>
    <property type="match status" value="1"/>
</dbReference>
<reference evidence="2" key="1">
    <citation type="submission" date="2020-10" db="EMBL/GenBank/DDBJ databases">
        <authorList>
            <person name="Gilroy R."/>
        </authorList>
    </citation>
    <scope>NUCLEOTIDE SEQUENCE</scope>
    <source>
        <strain evidence="2">13766</strain>
    </source>
</reference>
<evidence type="ECO:0000259" key="1">
    <source>
        <dbReference type="Pfam" id="PF02481"/>
    </source>
</evidence>
<dbReference type="Gene3D" id="3.40.50.450">
    <property type="match status" value="1"/>
</dbReference>
<protein>
    <submittedName>
        <fullName evidence="2">DNA-processing protein DprA</fullName>
    </submittedName>
</protein>
<dbReference type="InterPro" id="IPR057666">
    <property type="entry name" value="DrpA_SLOG"/>
</dbReference>
<dbReference type="Proteomes" id="UP000824140">
    <property type="component" value="Unassembled WGS sequence"/>
</dbReference>
<dbReference type="SUPFAM" id="SSF102405">
    <property type="entry name" value="MCP/YpsA-like"/>
    <property type="match status" value="1"/>
</dbReference>
<sequence length="329" mass="35781">MPILHRDDSFATMLLTCALSPDREELVHPLCATEFHELRMLAARTGTPLGQLISMDMSGVMRLLEVDEMTAYRLCILLGRILPLSYMLEGLAEKGVEMLSYYDAEYPAHVKRALPDSAPPVIYACGDLSLLDRKAISIVGVSGVKLSQPLRDSIHDFVTNATGEGYTIVTGGELGVMHVAENAAIDSGGTQICVVAGDMLKKAYEEPLAAQIANRRALCLSLAHPQSLFTVSHAAARMRFLFALADAVFLLNTDLKRGEIDALRAKCCKWVYALVPDARASTNAFVSRGATAIKNLRDFDFAAAAKNWTLSKGVQMSIFDYLEDPPAAP</sequence>
<dbReference type="AlphaFoldDB" id="A0A9D1K624"/>
<reference evidence="2" key="2">
    <citation type="journal article" date="2021" name="PeerJ">
        <title>Extensive microbial diversity within the chicken gut microbiome revealed by metagenomics and culture.</title>
        <authorList>
            <person name="Gilroy R."/>
            <person name="Ravi A."/>
            <person name="Getino M."/>
            <person name="Pursley I."/>
            <person name="Horton D.L."/>
            <person name="Alikhan N.F."/>
            <person name="Baker D."/>
            <person name="Gharbi K."/>
            <person name="Hall N."/>
            <person name="Watson M."/>
            <person name="Adriaenssens E.M."/>
            <person name="Foster-Nyarko E."/>
            <person name="Jarju S."/>
            <person name="Secka A."/>
            <person name="Antonio M."/>
            <person name="Oren A."/>
            <person name="Chaudhuri R.R."/>
            <person name="La Ragione R."/>
            <person name="Hildebrand F."/>
            <person name="Pallen M.J."/>
        </authorList>
    </citation>
    <scope>NUCLEOTIDE SEQUENCE</scope>
    <source>
        <strain evidence="2">13766</strain>
    </source>
</reference>
<evidence type="ECO:0000313" key="2">
    <source>
        <dbReference type="EMBL" id="HIS92921.1"/>
    </source>
</evidence>
<gene>
    <name evidence="2" type="ORF">IAA84_07910</name>
</gene>
<proteinExistence type="predicted"/>